<dbReference type="AlphaFoldDB" id="A0A6J8FBU9"/>
<gene>
    <name evidence="3" type="ORF">LDHU3_23.1500</name>
</gene>
<dbReference type="Gene3D" id="1.10.3680.10">
    <property type="entry name" value="TerB-like"/>
    <property type="match status" value="1"/>
</dbReference>
<keyword evidence="1" id="KW-0175">Coiled coil</keyword>
<dbReference type="SUPFAM" id="SSF158682">
    <property type="entry name" value="TerB-like"/>
    <property type="match status" value="1"/>
</dbReference>
<sequence length="389" mass="41858">MLKLSRMTRSSRYTPVVGCAFLVETLYGSKYSANVGLYSMPYVYVKTILLCATGNGLKLREGRYIHGLVELLLPSKVSQDNLTKLELLQFVDAIPMDRYASGNGESSTVDEEAEDQAVLALMLHGNGDASSDDSTAAAIYAEYCASSPSPLHDECRALQRPLQDCSDGSHRHSMGDAACDLEGSDAPARLGSEAAAAAAAAAAARSRAEEAEDDAAAVESIMSFVSATAFPSSIARVLIYDAVCTCVADGLYSAKEKERVALLSSHIGLSSAVRSQIEKLALQEKVISIRKRRLLLLQPLHTNKTPKRDEQRWQAFSTLGSAANSMSHEQGRSGADAAGRRDAGDRGDRQDTEDEADTFAAEEAMRVEAAKTLLRRARAHRSSKRYAGV</sequence>
<dbReference type="VEuPathDB" id="TriTrypDB:LDHU3_23.1500"/>
<accession>A0A6J8FBU9</accession>
<feature type="compositionally biased region" description="Basic and acidic residues" evidence="2">
    <location>
        <begin position="338"/>
        <end position="350"/>
    </location>
</feature>
<reference evidence="3" key="1">
    <citation type="submission" date="2020-06" db="EMBL/GenBank/DDBJ databases">
        <authorList>
            <person name="Camacho E."/>
            <person name="Gonzalez-de la Fuente S."/>
            <person name="Rastrojo A."/>
            <person name="Peiro-Pastor R."/>
            <person name="Solana JC."/>
            <person name="Tabera L."/>
            <person name="Gamarro F."/>
            <person name="Carrasco-Ramiro F."/>
            <person name="Requena JM."/>
            <person name="Aguado B."/>
        </authorList>
    </citation>
    <scope>NUCLEOTIDE SEQUENCE</scope>
</reference>
<evidence type="ECO:0000313" key="4">
    <source>
        <dbReference type="Proteomes" id="UP000601710"/>
    </source>
</evidence>
<dbReference type="InterPro" id="IPR029024">
    <property type="entry name" value="TerB-like"/>
</dbReference>
<dbReference type="EMBL" id="LR812643">
    <property type="protein sequence ID" value="CAC5430250.1"/>
    <property type="molecule type" value="Genomic_DNA"/>
</dbReference>
<feature type="region of interest" description="Disordered" evidence="2">
    <location>
        <begin position="321"/>
        <end position="362"/>
    </location>
</feature>
<feature type="coiled-coil region" evidence="1">
    <location>
        <begin position="194"/>
        <end position="221"/>
    </location>
</feature>
<organism evidence="3 4">
    <name type="scientific">Leishmania donovani</name>
    <dbReference type="NCBI Taxonomy" id="5661"/>
    <lineage>
        <taxon>Eukaryota</taxon>
        <taxon>Discoba</taxon>
        <taxon>Euglenozoa</taxon>
        <taxon>Kinetoplastea</taxon>
        <taxon>Metakinetoplastina</taxon>
        <taxon>Trypanosomatida</taxon>
        <taxon>Trypanosomatidae</taxon>
        <taxon>Leishmaniinae</taxon>
        <taxon>Leishmania</taxon>
    </lineage>
</organism>
<evidence type="ECO:0000256" key="1">
    <source>
        <dbReference type="SAM" id="Coils"/>
    </source>
</evidence>
<proteinExistence type="predicted"/>
<dbReference type="Proteomes" id="UP000601710">
    <property type="component" value="Chromosome 23"/>
</dbReference>
<dbReference type="VEuPathDB" id="TriTrypDB:LdBPK_231140.1"/>
<evidence type="ECO:0000256" key="2">
    <source>
        <dbReference type="SAM" id="MobiDB-lite"/>
    </source>
</evidence>
<name>A0A6J8FBU9_LEIDO</name>
<evidence type="ECO:0000313" key="3">
    <source>
        <dbReference type="EMBL" id="CAC5430250.1"/>
    </source>
</evidence>
<dbReference type="VEuPathDB" id="TriTrypDB:LdCL_230018700"/>
<protein>
    <submittedName>
        <fullName evidence="3">Hypothetical_protein_conserved</fullName>
    </submittedName>
</protein>